<dbReference type="Proteomes" id="UP001302494">
    <property type="component" value="Chromosome"/>
</dbReference>
<dbReference type="Pfam" id="PF06094">
    <property type="entry name" value="GGACT"/>
    <property type="match status" value="1"/>
</dbReference>
<evidence type="ECO:0000256" key="1">
    <source>
        <dbReference type="ARBA" id="ARBA00022679"/>
    </source>
</evidence>
<dbReference type="RefSeq" id="WP_312745851.1">
    <property type="nucleotide sequence ID" value="NZ_CP116968.1"/>
</dbReference>
<dbReference type="GO" id="GO:0016740">
    <property type="term" value="F:transferase activity"/>
    <property type="evidence" value="ECO:0007669"/>
    <property type="project" value="UniProtKB-KW"/>
</dbReference>
<dbReference type="CDD" id="cd06661">
    <property type="entry name" value="GGCT_like"/>
    <property type="match status" value="1"/>
</dbReference>
<proteinExistence type="predicted"/>
<dbReference type="AlphaFoldDB" id="A0AA96GNG2"/>
<dbReference type="InterPro" id="IPR009288">
    <property type="entry name" value="AIG2-like_dom"/>
</dbReference>
<evidence type="ECO:0000313" key="4">
    <source>
        <dbReference type="EMBL" id="WNM62403.1"/>
    </source>
</evidence>
<feature type="domain" description="Gamma-glutamylcyclotransferase AIG2-like" evidence="3">
    <location>
        <begin position="5"/>
        <end position="116"/>
    </location>
</feature>
<dbReference type="PANTHER" id="PTHR31544:SF2">
    <property type="entry name" value="AIG2-LIKE PROTEIN D"/>
    <property type="match status" value="1"/>
</dbReference>
<dbReference type="KEGG" id="nneo:PQG83_01270"/>
<keyword evidence="5" id="KW-1185">Reference proteome</keyword>
<sequence length="164" mass="18861">MSDALFTYGTLQFPEVMEAVTGLALPWVEAEATGFAQFRFRGRIYPGMVAREGALTQGRVYTSLSHQIWELLDRFEDPVYRRELLEVYRADGSKITAHAYVLPVAQQHLLSSELWQMDWFSDVHLDGYVSRCRVFYETITSQGLPERSKQTLWKLTDSSQNSQA</sequence>
<dbReference type="EMBL" id="CP116968">
    <property type="protein sequence ID" value="WNM62403.1"/>
    <property type="molecule type" value="Genomic_DNA"/>
</dbReference>
<reference evidence="4 5" key="1">
    <citation type="submission" date="2023-01" db="EMBL/GenBank/DDBJ databases">
        <title>Cultivation and genomic characterization of new, ubiquitous marine nitrite-oxidizing bacteria from the Nitrospirales.</title>
        <authorList>
            <person name="Mueller A.J."/>
            <person name="Daebeler A."/>
            <person name="Herbold C.W."/>
            <person name="Kirkegaard R.H."/>
            <person name="Daims H."/>
        </authorList>
    </citation>
    <scope>NUCLEOTIDE SEQUENCE [LARGE SCALE GENOMIC DNA]</scope>
    <source>
        <strain evidence="4 5">DK</strain>
    </source>
</reference>
<gene>
    <name evidence="4" type="ORF">PQG83_01270</name>
</gene>
<protein>
    <recommendedName>
        <fullName evidence="2">Putative gamma-glutamylcyclotransferase</fullName>
    </recommendedName>
</protein>
<evidence type="ECO:0000313" key="5">
    <source>
        <dbReference type="Proteomes" id="UP001302494"/>
    </source>
</evidence>
<evidence type="ECO:0000259" key="3">
    <source>
        <dbReference type="Pfam" id="PF06094"/>
    </source>
</evidence>
<keyword evidence="1" id="KW-0808">Transferase</keyword>
<dbReference type="InterPro" id="IPR013024">
    <property type="entry name" value="GGCT-like"/>
</dbReference>
<dbReference type="InterPro" id="IPR036568">
    <property type="entry name" value="GGCT-like_sf"/>
</dbReference>
<evidence type="ECO:0000256" key="2">
    <source>
        <dbReference type="ARBA" id="ARBA00030602"/>
    </source>
</evidence>
<dbReference type="SUPFAM" id="SSF110857">
    <property type="entry name" value="Gamma-glutamyl cyclotransferase-like"/>
    <property type="match status" value="1"/>
</dbReference>
<name>A0AA96GNG2_9BACT</name>
<organism evidence="4 5">
    <name type="scientific">Candidatus Nitrospira neomarina</name>
    <dbReference type="NCBI Taxonomy" id="3020899"/>
    <lineage>
        <taxon>Bacteria</taxon>
        <taxon>Pseudomonadati</taxon>
        <taxon>Nitrospirota</taxon>
        <taxon>Nitrospiria</taxon>
        <taxon>Nitrospirales</taxon>
        <taxon>Nitrospiraceae</taxon>
        <taxon>Nitrospira</taxon>
    </lineage>
</organism>
<accession>A0AA96GNG2</accession>
<dbReference type="InterPro" id="IPR045038">
    <property type="entry name" value="AIG2-like"/>
</dbReference>
<dbReference type="Gene3D" id="3.10.490.10">
    <property type="entry name" value="Gamma-glutamyl cyclotransferase-like"/>
    <property type="match status" value="1"/>
</dbReference>
<dbReference type="PANTHER" id="PTHR31544">
    <property type="entry name" value="AIG2-LIKE PROTEIN D"/>
    <property type="match status" value="1"/>
</dbReference>